<proteinExistence type="predicted"/>
<dbReference type="RefSeq" id="WP_091642668.1">
    <property type="nucleotide sequence ID" value="NZ_FOTV01000009.1"/>
</dbReference>
<keyword evidence="2" id="KW-1185">Reference proteome</keyword>
<dbReference type="Proteomes" id="UP000199211">
    <property type="component" value="Unassembled WGS sequence"/>
</dbReference>
<gene>
    <name evidence="1" type="ORF">SAMN04487868_109125</name>
</gene>
<comment type="caution">
    <text evidence="1">The sequence shown here is derived from an EMBL/GenBank/DDBJ whole genome shotgun (WGS) entry which is preliminary data.</text>
</comment>
<protein>
    <submittedName>
        <fullName evidence="1">Uncharacterized protein</fullName>
    </submittedName>
</protein>
<name>A0ABY1FPA7_9GAMM</name>
<dbReference type="EMBL" id="FOTV01000009">
    <property type="protein sequence ID" value="SFL77056.1"/>
    <property type="molecule type" value="Genomic_DNA"/>
</dbReference>
<reference evidence="1 2" key="1">
    <citation type="submission" date="2016-10" db="EMBL/GenBank/DDBJ databases">
        <authorList>
            <person name="Varghese N."/>
            <person name="Submissions S."/>
        </authorList>
    </citation>
    <scope>NUCLEOTIDE SEQUENCE [LARGE SCALE GENOMIC DNA]</scope>
    <source>
        <strain evidence="1 2">DSM 26291</strain>
    </source>
</reference>
<accession>A0ABY1FPA7</accession>
<sequence length="139" mass="15530">MSGARSDQERWHALLDALSDETAEMSDEMIMREFGANADQATDKMRNLIRDSVGDVDVTPYEATRTALNKEKANIRESSLPGTAEERRSLLIQILSGAHRWSDSATLAFRELEDPSDLSDEEITGILEDLAELNDEDDD</sequence>
<evidence type="ECO:0000313" key="1">
    <source>
        <dbReference type="EMBL" id="SFL77056.1"/>
    </source>
</evidence>
<organism evidence="1 2">
    <name type="scientific">Marinobacter salarius</name>
    <dbReference type="NCBI Taxonomy" id="1420917"/>
    <lineage>
        <taxon>Bacteria</taxon>
        <taxon>Pseudomonadati</taxon>
        <taxon>Pseudomonadota</taxon>
        <taxon>Gammaproteobacteria</taxon>
        <taxon>Pseudomonadales</taxon>
        <taxon>Marinobacteraceae</taxon>
        <taxon>Marinobacter</taxon>
    </lineage>
</organism>
<evidence type="ECO:0000313" key="2">
    <source>
        <dbReference type="Proteomes" id="UP000199211"/>
    </source>
</evidence>